<dbReference type="EMBL" id="BTRK01000004">
    <property type="protein sequence ID" value="GMR49745.1"/>
    <property type="molecule type" value="Genomic_DNA"/>
</dbReference>
<feature type="non-terminal residue" evidence="1">
    <location>
        <position position="1"/>
    </location>
</feature>
<dbReference type="Proteomes" id="UP001328107">
    <property type="component" value="Unassembled WGS sequence"/>
</dbReference>
<gene>
    <name evidence="1" type="ORF">PMAYCL1PPCAC_19940</name>
</gene>
<dbReference type="AlphaFoldDB" id="A0AAN5CSH2"/>
<keyword evidence="2" id="KW-1185">Reference proteome</keyword>
<protein>
    <submittedName>
        <fullName evidence="1">Uncharacterized protein</fullName>
    </submittedName>
</protein>
<evidence type="ECO:0000313" key="2">
    <source>
        <dbReference type="Proteomes" id="UP001328107"/>
    </source>
</evidence>
<reference evidence="2" key="1">
    <citation type="submission" date="2022-10" db="EMBL/GenBank/DDBJ databases">
        <title>Genome assembly of Pristionchus species.</title>
        <authorList>
            <person name="Yoshida K."/>
            <person name="Sommer R.J."/>
        </authorList>
    </citation>
    <scope>NUCLEOTIDE SEQUENCE [LARGE SCALE GENOMIC DNA]</scope>
    <source>
        <strain evidence="2">RS5460</strain>
    </source>
</reference>
<proteinExistence type="predicted"/>
<name>A0AAN5CSH2_9BILA</name>
<accession>A0AAN5CSH2</accession>
<organism evidence="1 2">
    <name type="scientific">Pristionchus mayeri</name>
    <dbReference type="NCBI Taxonomy" id="1317129"/>
    <lineage>
        <taxon>Eukaryota</taxon>
        <taxon>Metazoa</taxon>
        <taxon>Ecdysozoa</taxon>
        <taxon>Nematoda</taxon>
        <taxon>Chromadorea</taxon>
        <taxon>Rhabditida</taxon>
        <taxon>Rhabditina</taxon>
        <taxon>Diplogasteromorpha</taxon>
        <taxon>Diplogasteroidea</taxon>
        <taxon>Neodiplogasteridae</taxon>
        <taxon>Pristionchus</taxon>
    </lineage>
</organism>
<evidence type="ECO:0000313" key="1">
    <source>
        <dbReference type="EMBL" id="GMR49745.1"/>
    </source>
</evidence>
<comment type="caution">
    <text evidence="1">The sequence shown here is derived from an EMBL/GenBank/DDBJ whole genome shotgun (WGS) entry which is preliminary data.</text>
</comment>
<sequence length="84" mass="9592">FQIRHWLLDFWSLQLAVEGPHSSALIRCSLRPGRSPGMEASSVSTPLPPYALLYPDDPEEEQKDIEHIRTPQQGHHCWPAPPLR</sequence>